<dbReference type="Proteomes" id="UP000770717">
    <property type="component" value="Unassembled WGS sequence"/>
</dbReference>
<reference evidence="1" key="1">
    <citation type="thesis" date="2020" institute="ProQuest LLC" country="789 East Eisenhower Parkway, Ann Arbor, MI, USA">
        <title>Comparative Genomics and Chromosome Evolution.</title>
        <authorList>
            <person name="Mudd A.B."/>
        </authorList>
    </citation>
    <scope>NUCLEOTIDE SEQUENCE</scope>
    <source>
        <strain evidence="1">HN-11 Male</strain>
        <tissue evidence="1">Kidney and liver</tissue>
    </source>
</reference>
<comment type="caution">
    <text evidence="1">The sequence shown here is derived from an EMBL/GenBank/DDBJ whole genome shotgun (WGS) entry which is preliminary data.</text>
</comment>
<organism evidence="1 2">
    <name type="scientific">Eleutherodactylus coqui</name>
    <name type="common">Puerto Rican coqui</name>
    <dbReference type="NCBI Taxonomy" id="57060"/>
    <lineage>
        <taxon>Eukaryota</taxon>
        <taxon>Metazoa</taxon>
        <taxon>Chordata</taxon>
        <taxon>Craniata</taxon>
        <taxon>Vertebrata</taxon>
        <taxon>Euteleostomi</taxon>
        <taxon>Amphibia</taxon>
        <taxon>Batrachia</taxon>
        <taxon>Anura</taxon>
        <taxon>Neobatrachia</taxon>
        <taxon>Hyloidea</taxon>
        <taxon>Eleutherodactylidae</taxon>
        <taxon>Eleutherodactylinae</taxon>
        <taxon>Eleutherodactylus</taxon>
        <taxon>Eleutherodactylus</taxon>
    </lineage>
</organism>
<accession>A0A8J6E763</accession>
<evidence type="ECO:0000313" key="1">
    <source>
        <dbReference type="EMBL" id="KAG9460343.1"/>
    </source>
</evidence>
<dbReference type="EMBL" id="WNTK01081244">
    <property type="protein sequence ID" value="KAG9460343.1"/>
    <property type="molecule type" value="Genomic_DNA"/>
</dbReference>
<evidence type="ECO:0000313" key="2">
    <source>
        <dbReference type="Proteomes" id="UP000770717"/>
    </source>
</evidence>
<sequence length="84" mass="9497">MHQRADVGHNVGIVVYSATSVTARVLSRRRVEVSVMEEFISTLQASEERTRGSRRNSQEVRKSMQILLCRIKDKGNANTSADDY</sequence>
<gene>
    <name evidence="1" type="ORF">GDO78_022466</name>
</gene>
<name>A0A8J6E763_ELECQ</name>
<proteinExistence type="predicted"/>
<protein>
    <submittedName>
        <fullName evidence="1">Uncharacterized protein</fullName>
    </submittedName>
</protein>
<keyword evidence="2" id="KW-1185">Reference proteome</keyword>
<dbReference type="AlphaFoldDB" id="A0A8J6E763"/>